<dbReference type="InterPro" id="IPR003299">
    <property type="entry name" value="Calflagin-bd"/>
</dbReference>
<keyword evidence="1" id="KW-0479">Metal-binding</keyword>
<feature type="non-terminal residue" evidence="5">
    <location>
        <position position="1"/>
    </location>
</feature>
<feature type="domain" description="EF-hand" evidence="4">
    <location>
        <begin position="44"/>
        <end position="77"/>
    </location>
</feature>
<feature type="domain" description="EF-hand" evidence="4">
    <location>
        <begin position="116"/>
        <end position="143"/>
    </location>
</feature>
<dbReference type="Pfam" id="PF13499">
    <property type="entry name" value="EF-hand_7"/>
    <property type="match status" value="2"/>
</dbReference>
<dbReference type="PANTHER" id="PTHR23048">
    <property type="entry name" value="MYOSIN LIGHT CHAIN 1, 3"/>
    <property type="match status" value="1"/>
</dbReference>
<evidence type="ECO:0000313" key="6">
    <source>
        <dbReference type="Proteomes" id="UP000663853"/>
    </source>
</evidence>
<accession>A0A8H3C3Y9</accession>
<organism evidence="5 6">
    <name type="scientific">Rhizoctonia solani</name>
    <dbReference type="NCBI Taxonomy" id="456999"/>
    <lineage>
        <taxon>Eukaryota</taxon>
        <taxon>Fungi</taxon>
        <taxon>Dikarya</taxon>
        <taxon>Basidiomycota</taxon>
        <taxon>Agaricomycotina</taxon>
        <taxon>Agaricomycetes</taxon>
        <taxon>Cantharellales</taxon>
        <taxon>Ceratobasidiaceae</taxon>
        <taxon>Rhizoctonia</taxon>
    </lineage>
</organism>
<gene>
    <name evidence="5" type="ORF">RDB_LOCUS79207</name>
</gene>
<dbReference type="GO" id="GO:0005509">
    <property type="term" value="F:calcium ion binding"/>
    <property type="evidence" value="ECO:0007669"/>
    <property type="project" value="InterPro"/>
</dbReference>
<dbReference type="SMART" id="SM00054">
    <property type="entry name" value="EFh"/>
    <property type="match status" value="4"/>
</dbReference>
<feature type="domain" description="EF-hand" evidence="4">
    <location>
        <begin position="80"/>
        <end position="115"/>
    </location>
</feature>
<proteinExistence type="predicted"/>
<sequence>MAAYLNPDQVEELREAFQIFDKNGDGQITTTELASLLHALSTPIHDVEAILDRADANDDGALDLGEFLLLMSERLNSGQKSDRELRQVFDRFDRDGSGSIERGELRRAVTLLGNKLTDQELSMIMREVDTDGDGRVSFEEFTK</sequence>
<dbReference type="InterPro" id="IPR002048">
    <property type="entry name" value="EF_hand_dom"/>
</dbReference>
<dbReference type="InterPro" id="IPR018247">
    <property type="entry name" value="EF_Hand_1_Ca_BS"/>
</dbReference>
<dbReference type="SUPFAM" id="SSF47473">
    <property type="entry name" value="EF-hand"/>
    <property type="match status" value="1"/>
</dbReference>
<keyword evidence="2" id="KW-0677">Repeat</keyword>
<evidence type="ECO:0000256" key="1">
    <source>
        <dbReference type="ARBA" id="ARBA00022723"/>
    </source>
</evidence>
<dbReference type="Proteomes" id="UP000663853">
    <property type="component" value="Unassembled WGS sequence"/>
</dbReference>
<dbReference type="GO" id="GO:0016460">
    <property type="term" value="C:myosin II complex"/>
    <property type="evidence" value="ECO:0007669"/>
    <property type="project" value="TreeGrafter"/>
</dbReference>
<protein>
    <recommendedName>
        <fullName evidence="4">EF-hand domain-containing protein</fullName>
    </recommendedName>
</protein>
<evidence type="ECO:0000313" key="5">
    <source>
        <dbReference type="EMBL" id="CAE6474361.1"/>
    </source>
</evidence>
<dbReference type="Gene3D" id="1.10.238.10">
    <property type="entry name" value="EF-hand"/>
    <property type="match status" value="2"/>
</dbReference>
<dbReference type="InterPro" id="IPR011992">
    <property type="entry name" value="EF-hand-dom_pair"/>
</dbReference>
<evidence type="ECO:0000256" key="2">
    <source>
        <dbReference type="ARBA" id="ARBA00022737"/>
    </source>
</evidence>
<reference evidence="5" key="1">
    <citation type="submission" date="2021-01" db="EMBL/GenBank/DDBJ databases">
        <authorList>
            <person name="Kaushik A."/>
        </authorList>
    </citation>
    <scope>NUCLEOTIDE SEQUENCE</scope>
    <source>
        <strain evidence="5">AG6-10EEA</strain>
    </source>
</reference>
<evidence type="ECO:0000256" key="3">
    <source>
        <dbReference type="ARBA" id="ARBA00022837"/>
    </source>
</evidence>
<dbReference type="PANTHER" id="PTHR23048:SF0">
    <property type="entry name" value="CALMODULIN LIKE 3"/>
    <property type="match status" value="1"/>
</dbReference>
<evidence type="ECO:0000259" key="4">
    <source>
        <dbReference type="PROSITE" id="PS50222"/>
    </source>
</evidence>
<dbReference type="PROSITE" id="PS00018">
    <property type="entry name" value="EF_HAND_1"/>
    <property type="match status" value="4"/>
</dbReference>
<dbReference type="InterPro" id="IPR050230">
    <property type="entry name" value="CALM/Myosin/TropC-like"/>
</dbReference>
<dbReference type="PROSITE" id="PS50222">
    <property type="entry name" value="EF_HAND_2"/>
    <property type="match status" value="4"/>
</dbReference>
<dbReference type="AlphaFoldDB" id="A0A8H3C3Y9"/>
<keyword evidence="3" id="KW-0106">Calcium</keyword>
<dbReference type="EMBL" id="CAJMXA010002008">
    <property type="protein sequence ID" value="CAE6474361.1"/>
    <property type="molecule type" value="Genomic_DNA"/>
</dbReference>
<name>A0A8H3C3Y9_9AGAM</name>
<comment type="caution">
    <text evidence="5">The sequence shown here is derived from an EMBL/GenBank/DDBJ whole genome shotgun (WGS) entry which is preliminary data.</text>
</comment>
<dbReference type="PRINTS" id="PR01362">
    <property type="entry name" value="CALFLAGIN"/>
</dbReference>
<feature type="domain" description="EF-hand" evidence="4">
    <location>
        <begin position="8"/>
        <end position="43"/>
    </location>
</feature>
<dbReference type="FunFam" id="1.10.238.10:FF:000003">
    <property type="entry name" value="Calmodulin A"/>
    <property type="match status" value="1"/>
</dbReference>